<keyword evidence="1" id="KW-0862">Zinc</keyword>
<keyword evidence="4" id="KW-1185">Reference proteome</keyword>
<keyword evidence="1" id="KW-0863">Zinc-finger</keyword>
<comment type="caution">
    <text evidence="3">The sequence shown here is derived from an EMBL/GenBank/DDBJ whole genome shotgun (WGS) entry which is preliminary data.</text>
</comment>
<feature type="domain" description="CCHC-type" evidence="2">
    <location>
        <begin position="193"/>
        <end position="208"/>
    </location>
</feature>
<gene>
    <name evidence="3" type="ORF">GHT06_019003</name>
</gene>
<dbReference type="Proteomes" id="UP000820818">
    <property type="component" value="Linkage Group LG8"/>
</dbReference>
<dbReference type="InterPro" id="IPR001878">
    <property type="entry name" value="Znf_CCHC"/>
</dbReference>
<organism evidence="3 4">
    <name type="scientific">Daphnia sinensis</name>
    <dbReference type="NCBI Taxonomy" id="1820382"/>
    <lineage>
        <taxon>Eukaryota</taxon>
        <taxon>Metazoa</taxon>
        <taxon>Ecdysozoa</taxon>
        <taxon>Arthropoda</taxon>
        <taxon>Crustacea</taxon>
        <taxon>Branchiopoda</taxon>
        <taxon>Diplostraca</taxon>
        <taxon>Cladocera</taxon>
        <taxon>Anomopoda</taxon>
        <taxon>Daphniidae</taxon>
        <taxon>Daphnia</taxon>
        <taxon>Daphnia similis group</taxon>
    </lineage>
</organism>
<evidence type="ECO:0000313" key="4">
    <source>
        <dbReference type="Proteomes" id="UP000820818"/>
    </source>
</evidence>
<evidence type="ECO:0000313" key="3">
    <source>
        <dbReference type="EMBL" id="KAI9553751.1"/>
    </source>
</evidence>
<dbReference type="PROSITE" id="PS50158">
    <property type="entry name" value="ZF_CCHC"/>
    <property type="match status" value="1"/>
</dbReference>
<name>A0AAD5L0L7_9CRUS</name>
<dbReference type="InterPro" id="IPR036875">
    <property type="entry name" value="Znf_CCHC_sf"/>
</dbReference>
<dbReference type="EMBL" id="WJBH02000008">
    <property type="protein sequence ID" value="KAI9553751.1"/>
    <property type="molecule type" value="Genomic_DNA"/>
</dbReference>
<dbReference type="GO" id="GO:0003676">
    <property type="term" value="F:nucleic acid binding"/>
    <property type="evidence" value="ECO:0007669"/>
    <property type="project" value="InterPro"/>
</dbReference>
<dbReference type="SMART" id="SM00343">
    <property type="entry name" value="ZnF_C2HC"/>
    <property type="match status" value="1"/>
</dbReference>
<dbReference type="SUPFAM" id="SSF57756">
    <property type="entry name" value="Retrovirus zinc finger-like domains"/>
    <property type="match status" value="1"/>
</dbReference>
<dbReference type="Pfam" id="PF00098">
    <property type="entry name" value="zf-CCHC"/>
    <property type="match status" value="1"/>
</dbReference>
<sequence>MDPDIVNAALAALVANQQHQQQQMQQQQDLLTVLTNRLLAVPAPIPPVVQPVPAVAVRAVLDADIKFTGSSNECLQDWLQLVNRKQLPNESGSTYVLDKLKLCRKRSIPLTNAELIPFLIRGLLHPGIQSAMMCTPPVSVNAFLIEIRRLESISDSPVSSSASKVIEKTDKKTGANDSLFQARNSTPRNEIQCYNCGNFGHISRDCPEPNPRYPKSLTTSENGAICEEMLVNRSWFEIRAPSNYRSIDGTPINNVVGETALTVRYRGVLVDLPRVAVVKKMLYPLVLGIEWIVQSGASIKGVEGVAEVIMPEPGPVSNVDKEKKRATYWKQRRFGAMKKPQRS</sequence>
<keyword evidence="1" id="KW-0479">Metal-binding</keyword>
<accession>A0AAD5L0L7</accession>
<dbReference type="AlphaFoldDB" id="A0AAD5L0L7"/>
<evidence type="ECO:0000259" key="2">
    <source>
        <dbReference type="PROSITE" id="PS50158"/>
    </source>
</evidence>
<dbReference type="Gene3D" id="4.10.60.10">
    <property type="entry name" value="Zinc finger, CCHC-type"/>
    <property type="match status" value="1"/>
</dbReference>
<protein>
    <recommendedName>
        <fullName evidence="2">CCHC-type domain-containing protein</fullName>
    </recommendedName>
</protein>
<proteinExistence type="predicted"/>
<dbReference type="GO" id="GO:0008270">
    <property type="term" value="F:zinc ion binding"/>
    <property type="evidence" value="ECO:0007669"/>
    <property type="project" value="UniProtKB-KW"/>
</dbReference>
<evidence type="ECO:0000256" key="1">
    <source>
        <dbReference type="PROSITE-ProRule" id="PRU00047"/>
    </source>
</evidence>
<reference evidence="3 4" key="1">
    <citation type="submission" date="2022-05" db="EMBL/GenBank/DDBJ databases">
        <title>A multi-omics perspective on studying reproductive biology in Daphnia sinensis.</title>
        <authorList>
            <person name="Jia J."/>
        </authorList>
    </citation>
    <scope>NUCLEOTIDE SEQUENCE [LARGE SCALE GENOMIC DNA]</scope>
    <source>
        <strain evidence="3 4">WSL</strain>
    </source>
</reference>